<evidence type="ECO:0000313" key="1">
    <source>
        <dbReference type="EMBL" id="KAG8005862.1"/>
    </source>
</evidence>
<protein>
    <submittedName>
        <fullName evidence="1">Uncharacterized protein</fullName>
    </submittedName>
</protein>
<evidence type="ECO:0000313" key="2">
    <source>
        <dbReference type="Proteomes" id="UP000805704"/>
    </source>
</evidence>
<proteinExistence type="predicted"/>
<accession>A0ACB7EVE8</accession>
<comment type="caution">
    <text evidence="1">The sequence shown here is derived from an EMBL/GenBank/DDBJ whole genome shotgun (WGS) entry which is preliminary data.</text>
</comment>
<sequence>MNLCICHAYISSTKRDQLSKAAGKELMERLQQCQKERHEVKLMLHAVTQDSRCRVCPAGWLWWRSHCYFFSVGLQDDRRWNESAPPPEFCRQHDSSLAVIKDSARDGN</sequence>
<organism evidence="1 2">
    <name type="scientific">Nibea albiflora</name>
    <name type="common">Yellow drum</name>
    <name type="synonym">Corvina albiflora</name>
    <dbReference type="NCBI Taxonomy" id="240163"/>
    <lineage>
        <taxon>Eukaryota</taxon>
        <taxon>Metazoa</taxon>
        <taxon>Chordata</taxon>
        <taxon>Craniata</taxon>
        <taxon>Vertebrata</taxon>
        <taxon>Euteleostomi</taxon>
        <taxon>Actinopterygii</taxon>
        <taxon>Neopterygii</taxon>
        <taxon>Teleostei</taxon>
        <taxon>Neoteleostei</taxon>
        <taxon>Acanthomorphata</taxon>
        <taxon>Eupercaria</taxon>
        <taxon>Sciaenidae</taxon>
        <taxon>Nibea</taxon>
    </lineage>
</organism>
<reference evidence="1" key="1">
    <citation type="submission" date="2020-04" db="EMBL/GenBank/DDBJ databases">
        <title>A chromosome-scale assembly and high-density genetic map of the yellow drum (Nibea albiflora) genome.</title>
        <authorList>
            <person name="Xu D."/>
            <person name="Zhang W."/>
            <person name="Chen R."/>
            <person name="Tan P."/>
            <person name="Wang L."/>
            <person name="Song H."/>
            <person name="Tian L."/>
            <person name="Zhu Q."/>
            <person name="Wang B."/>
        </authorList>
    </citation>
    <scope>NUCLEOTIDE SEQUENCE</scope>
    <source>
        <strain evidence="1">ZJHYS-2018</strain>
    </source>
</reference>
<dbReference type="EMBL" id="CM024809">
    <property type="protein sequence ID" value="KAG8005862.1"/>
    <property type="molecule type" value="Genomic_DNA"/>
</dbReference>
<gene>
    <name evidence="1" type="ORF">GBF38_004848</name>
</gene>
<dbReference type="Proteomes" id="UP000805704">
    <property type="component" value="Chromosome 21"/>
</dbReference>
<keyword evidence="2" id="KW-1185">Reference proteome</keyword>
<name>A0ACB7EVE8_NIBAL</name>